<dbReference type="OrthoDB" id="9811239at2"/>
<feature type="domain" description="Glycosyl transferase family 1" evidence="1">
    <location>
        <begin position="177"/>
        <end position="333"/>
    </location>
</feature>
<accession>A0A1B1Y7W6</accession>
<dbReference type="Proteomes" id="UP000092967">
    <property type="component" value="Chromosome"/>
</dbReference>
<feature type="domain" description="Glycosyltransferase subfamily 4-like N-terminal" evidence="2">
    <location>
        <begin position="14"/>
        <end position="171"/>
    </location>
</feature>
<organism evidence="3 4">
    <name type="scientific">Wenyingzhuangia fucanilytica</name>
    <dbReference type="NCBI Taxonomy" id="1790137"/>
    <lineage>
        <taxon>Bacteria</taxon>
        <taxon>Pseudomonadati</taxon>
        <taxon>Bacteroidota</taxon>
        <taxon>Flavobacteriia</taxon>
        <taxon>Flavobacteriales</taxon>
        <taxon>Flavobacteriaceae</taxon>
        <taxon>Wenyingzhuangia</taxon>
    </lineage>
</organism>
<reference evidence="3 4" key="1">
    <citation type="submission" date="2016-02" db="EMBL/GenBank/DDBJ databases">
        <authorList>
            <person name="Wen L."/>
            <person name="He K."/>
            <person name="Yang H."/>
        </authorList>
    </citation>
    <scope>NUCLEOTIDE SEQUENCE [LARGE SCALE GENOMIC DNA]</scope>
    <source>
        <strain evidence="3 4">CZ1127</strain>
    </source>
</reference>
<dbReference type="RefSeq" id="WP_068827381.1">
    <property type="nucleotide sequence ID" value="NZ_CP014224.1"/>
</dbReference>
<evidence type="ECO:0000259" key="1">
    <source>
        <dbReference type="Pfam" id="PF00534"/>
    </source>
</evidence>
<dbReference type="GO" id="GO:0016757">
    <property type="term" value="F:glycosyltransferase activity"/>
    <property type="evidence" value="ECO:0007669"/>
    <property type="project" value="InterPro"/>
</dbReference>
<dbReference type="InterPro" id="IPR028098">
    <property type="entry name" value="Glyco_trans_4-like_N"/>
</dbReference>
<name>A0A1B1Y7W6_9FLAO</name>
<dbReference type="InterPro" id="IPR001296">
    <property type="entry name" value="Glyco_trans_1"/>
</dbReference>
<dbReference type="Pfam" id="PF13439">
    <property type="entry name" value="Glyco_transf_4"/>
    <property type="match status" value="1"/>
</dbReference>
<dbReference type="SUPFAM" id="SSF53756">
    <property type="entry name" value="UDP-Glycosyltransferase/glycogen phosphorylase"/>
    <property type="match status" value="1"/>
</dbReference>
<evidence type="ECO:0000259" key="2">
    <source>
        <dbReference type="Pfam" id="PF13439"/>
    </source>
</evidence>
<gene>
    <name evidence="3" type="ORF">AXE80_11295</name>
</gene>
<dbReference type="EMBL" id="CP014224">
    <property type="protein sequence ID" value="ANW96829.1"/>
    <property type="molecule type" value="Genomic_DNA"/>
</dbReference>
<dbReference type="STRING" id="1790137.AXE80_11295"/>
<proteinExistence type="predicted"/>
<evidence type="ECO:0000313" key="4">
    <source>
        <dbReference type="Proteomes" id="UP000092967"/>
    </source>
</evidence>
<dbReference type="PANTHER" id="PTHR45947">
    <property type="entry name" value="SULFOQUINOVOSYL TRANSFERASE SQD2"/>
    <property type="match status" value="1"/>
</dbReference>
<dbReference type="AlphaFoldDB" id="A0A1B1Y7W6"/>
<dbReference type="Gene3D" id="3.40.50.2000">
    <property type="entry name" value="Glycogen Phosphorylase B"/>
    <property type="match status" value="2"/>
</dbReference>
<sequence>MKKKICFFNSVKSWGGGEKWHLEMALYLKDKGYQVVLYCQKNGALHKKAENSGLELRLIDIENLSFLNPFKIYKLVQLFKKDTPDILILNASKDIKTGAVAAKLAEIEKIVYRRGSAIPIKNTSLNRFYFKKVLTHMLANSQETKRTVNQNNATLFPKEKIEVIYNGIHLENYHPIKNKSKGETFVIGNLGRLEYQKNQTALLDMAVMLKSKNLNFKLIIGGEGRLLNSLKNKAKELDVEDVVVFQGYVEDVNTFMSQLDVFVLTSHWEGFGYVIAEASYHYKPVLAFNVSSNPEIIDNNVTGFLIEKDNLVDLVDKILLLNSNEEMSLDMGVKGHDFVNQHFDAEINNKKVETYLESI</sequence>
<dbReference type="PANTHER" id="PTHR45947:SF3">
    <property type="entry name" value="SULFOQUINOVOSYL TRANSFERASE SQD2"/>
    <property type="match status" value="1"/>
</dbReference>
<dbReference type="KEGG" id="wfu:AXE80_11295"/>
<dbReference type="Pfam" id="PF00534">
    <property type="entry name" value="Glycos_transf_1"/>
    <property type="match status" value="1"/>
</dbReference>
<protein>
    <recommendedName>
        <fullName evidence="5">Glycosyl transferase family 1 domain-containing protein</fullName>
    </recommendedName>
</protein>
<evidence type="ECO:0008006" key="5">
    <source>
        <dbReference type="Google" id="ProtNLM"/>
    </source>
</evidence>
<dbReference type="InterPro" id="IPR050194">
    <property type="entry name" value="Glycosyltransferase_grp1"/>
</dbReference>
<evidence type="ECO:0000313" key="3">
    <source>
        <dbReference type="EMBL" id="ANW96829.1"/>
    </source>
</evidence>
<keyword evidence="4" id="KW-1185">Reference proteome</keyword>